<dbReference type="SMART" id="SM01236">
    <property type="entry name" value="Haem_oxygenase_2"/>
    <property type="match status" value="1"/>
</dbReference>
<dbReference type="Proteomes" id="UP000549250">
    <property type="component" value="Unassembled WGS sequence"/>
</dbReference>
<evidence type="ECO:0000313" key="3">
    <source>
        <dbReference type="Proteomes" id="UP000549250"/>
    </source>
</evidence>
<evidence type="ECO:0000313" key="2">
    <source>
        <dbReference type="EMBL" id="MBB3101719.1"/>
    </source>
</evidence>
<dbReference type="InterPro" id="IPR016084">
    <property type="entry name" value="Haem_Oase-like_multi-hlx"/>
</dbReference>
<evidence type="ECO:0000256" key="1">
    <source>
        <dbReference type="SAM" id="MobiDB-lite"/>
    </source>
</evidence>
<dbReference type="EMBL" id="JACHXI010000001">
    <property type="protein sequence ID" value="MBB3101719.1"/>
    <property type="molecule type" value="Genomic_DNA"/>
</dbReference>
<gene>
    <name evidence="2" type="ORF">FHR87_000079</name>
</gene>
<comment type="caution">
    <text evidence="2">The sequence shown here is derived from an EMBL/GenBank/DDBJ whole genome shotgun (WGS) entry which is preliminary data.</text>
</comment>
<dbReference type="Gene3D" id="1.20.910.10">
    <property type="entry name" value="Heme oxygenase-like"/>
    <property type="match status" value="1"/>
</dbReference>
<protein>
    <recommendedName>
        <fullName evidence="4">Iron-containing redox enzyme family protein</fullName>
    </recommendedName>
</protein>
<accession>A0A839SYE3</accession>
<dbReference type="AlphaFoldDB" id="A0A839SYE3"/>
<keyword evidence="3" id="KW-1185">Reference proteome</keyword>
<feature type="region of interest" description="Disordered" evidence="1">
    <location>
        <begin position="380"/>
        <end position="404"/>
    </location>
</feature>
<name>A0A839SYE3_AZOMA</name>
<proteinExistence type="predicted"/>
<reference evidence="2 3" key="1">
    <citation type="submission" date="2020-08" db="EMBL/GenBank/DDBJ databases">
        <title>Genomic Encyclopedia of Type Strains, Phase III (KMG-III): the genomes of soil and plant-associated and newly described type strains.</title>
        <authorList>
            <person name="Whitman W."/>
        </authorList>
    </citation>
    <scope>NUCLEOTIDE SEQUENCE [LARGE SCALE GENOMIC DNA]</scope>
    <source>
        <strain evidence="2 3">CECT 4462</strain>
    </source>
</reference>
<dbReference type="Pfam" id="PF14518">
    <property type="entry name" value="Haem_oxygenas_2"/>
    <property type="match status" value="1"/>
</dbReference>
<organism evidence="2 3">
    <name type="scientific">Azomonas macrocytogenes</name>
    <name type="common">Azotobacter macrocytogenes</name>
    <dbReference type="NCBI Taxonomy" id="69962"/>
    <lineage>
        <taxon>Bacteria</taxon>
        <taxon>Pseudomonadati</taxon>
        <taxon>Pseudomonadota</taxon>
        <taxon>Gammaproteobacteria</taxon>
        <taxon>Pseudomonadales</taxon>
        <taxon>Pseudomonadaceae</taxon>
        <taxon>Azomonas</taxon>
    </lineage>
</organism>
<evidence type="ECO:0008006" key="4">
    <source>
        <dbReference type="Google" id="ProtNLM"/>
    </source>
</evidence>
<sequence length="460" mass="52004">MSITATPTRSAKALYFALLACKPAEQARNAAASYLDEQLKTAANSPCDLPDDPLQLATWSSQQAAQVGHRYQAYLESRQNGTARRYFHNKAHAQYFLKGVAPTKLVDGAWLYGLLAHWNDARFNTLVRTYLEELGEGLAEQNHVVLYRQLLANHVGEDWQALDDPYFVQGAIQLALAEHAEHYLPEVIGFNLGYEQMPLHLLITTYELAELGIDPRYFSLHITVDNAHNGHARRAVQAVYDAWPHLGDDDTFYRRIRNGYCLNQLGASTLSVIDEFDPRQEVIKLLQEKGALGHLMHVNRCRFAERTVNQWLANPADIPTFLAVLEQRGWIKRHQDPRQSHFWQLIEGERAPMFGVFNAHERQLIHDWIAGDWVSPASSTRPADTRCLPDRPSSSQPPLSGSDVDEEARLLHQQLAGLTDRQAYMNRLIPLLSPRCQDSAAGLLATRLFCQQFNRGSAHA</sequence>